<dbReference type="InterPro" id="IPR003754">
    <property type="entry name" value="4pyrrol_synth_uPrphyn_synth"/>
</dbReference>
<evidence type="ECO:0000313" key="5">
    <source>
        <dbReference type="Proteomes" id="UP000275048"/>
    </source>
</evidence>
<evidence type="ECO:0000313" key="4">
    <source>
        <dbReference type="EMBL" id="RNB44138.1"/>
    </source>
</evidence>
<dbReference type="GO" id="GO:0003677">
    <property type="term" value="F:DNA binding"/>
    <property type="evidence" value="ECO:0007669"/>
    <property type="project" value="UniProtKB-UniRule"/>
</dbReference>
<accession>A0A3M7ZYR4</accession>
<dbReference type="InterPro" id="IPR016032">
    <property type="entry name" value="Sig_transdc_resp-reg_C-effctor"/>
</dbReference>
<organism evidence="4 5">
    <name type="scientific">Agromyces tardus</name>
    <dbReference type="NCBI Taxonomy" id="2583849"/>
    <lineage>
        <taxon>Bacteria</taxon>
        <taxon>Bacillati</taxon>
        <taxon>Actinomycetota</taxon>
        <taxon>Actinomycetes</taxon>
        <taxon>Micrococcales</taxon>
        <taxon>Microbacteriaceae</taxon>
        <taxon>Agromyces</taxon>
    </lineage>
</organism>
<dbReference type="Proteomes" id="UP000275048">
    <property type="component" value="Unassembled WGS sequence"/>
</dbReference>
<feature type="domain" description="OmpR/PhoB-type" evidence="3">
    <location>
        <begin position="282"/>
        <end position="376"/>
    </location>
</feature>
<dbReference type="PANTHER" id="PTHR40082:SF1">
    <property type="entry name" value="BLR5956 PROTEIN"/>
    <property type="match status" value="1"/>
</dbReference>
<dbReference type="AlphaFoldDB" id="A0A3M7ZYR4"/>
<dbReference type="Gene3D" id="3.40.50.10090">
    <property type="match status" value="2"/>
</dbReference>
<dbReference type="PROSITE" id="PS51755">
    <property type="entry name" value="OMPR_PHOB"/>
    <property type="match status" value="1"/>
</dbReference>
<dbReference type="CDD" id="cd06578">
    <property type="entry name" value="HemD"/>
    <property type="match status" value="1"/>
</dbReference>
<dbReference type="OrthoDB" id="213853at2"/>
<dbReference type="NCBIfam" id="NF005568">
    <property type="entry name" value="PRK07239.1"/>
    <property type="match status" value="1"/>
</dbReference>
<dbReference type="InterPro" id="IPR039793">
    <property type="entry name" value="UROS/Hem4"/>
</dbReference>
<comment type="caution">
    <text evidence="4">The sequence shown here is derived from an EMBL/GenBank/DDBJ whole genome shotgun (WGS) entry which is preliminary data.</text>
</comment>
<dbReference type="EMBL" id="RHHB01000064">
    <property type="protein sequence ID" value="RNB44138.1"/>
    <property type="molecule type" value="Genomic_DNA"/>
</dbReference>
<dbReference type="Pfam" id="PF00486">
    <property type="entry name" value="Trans_reg_C"/>
    <property type="match status" value="1"/>
</dbReference>
<proteinExistence type="predicted"/>
<protein>
    <submittedName>
        <fullName evidence="4">Uroporphyrinogen-III synthase</fullName>
        <ecNumber evidence="4">4.2.1.75</ecNumber>
    </submittedName>
</protein>
<dbReference type="InterPro" id="IPR001867">
    <property type="entry name" value="OmpR/PhoB-type_DNA-bd"/>
</dbReference>
<dbReference type="GO" id="GO:0004852">
    <property type="term" value="F:uroporphyrinogen-III synthase activity"/>
    <property type="evidence" value="ECO:0007669"/>
    <property type="project" value="UniProtKB-EC"/>
</dbReference>
<dbReference type="EC" id="4.2.1.75" evidence="4"/>
<dbReference type="SUPFAM" id="SSF46894">
    <property type="entry name" value="C-terminal effector domain of the bipartite response regulators"/>
    <property type="match status" value="1"/>
</dbReference>
<dbReference type="SUPFAM" id="SSF69618">
    <property type="entry name" value="HemD-like"/>
    <property type="match status" value="1"/>
</dbReference>
<keyword evidence="4" id="KW-0456">Lyase</keyword>
<dbReference type="Gene3D" id="1.10.10.10">
    <property type="entry name" value="Winged helix-like DNA-binding domain superfamily/Winged helix DNA-binding domain"/>
    <property type="match status" value="1"/>
</dbReference>
<dbReference type="GO" id="GO:0000160">
    <property type="term" value="P:phosphorelay signal transduction system"/>
    <property type="evidence" value="ECO:0007669"/>
    <property type="project" value="InterPro"/>
</dbReference>
<dbReference type="PANTHER" id="PTHR40082">
    <property type="entry name" value="BLR5956 PROTEIN"/>
    <property type="match status" value="1"/>
</dbReference>
<sequence length="376" mass="40269">MTDIAECPPGFRPDQLEGFRIGVTSDRRSADLIDALARRGAQVLHAPTLRMANAVSDEPVIDDTRAIIAARPDVLLATTAYGVRRWFEVADAAGLGEDLVDALSDTAILVRGPKARGGIRAAGLNDVGMSAEETTESLIDEVLEKYPPGLTVAVQLHGFLNPSQLDRLRDAHDRVITVEPYRWIEPDEGDERVDRLIDAACSGGLDCITFTSAPAVHALFGAAEARGRYDDLVDAMCGAVVAAAVGPVTAQPLVDAGITPIQPDRYRMGALIRLVCEHLESSRVLRLETRHGPIALRGSVVDVEDRRVALAPVALTILRTLVQARGSVVGRERLASGLPGTSDLHALEVALSRLRQTLGVPGLIATVVKRGYRIDV</sequence>
<reference evidence="4 5" key="1">
    <citation type="submission" date="2018-10" db="EMBL/GenBank/DDBJ databases">
        <title>Isolation, diversity and antibacterial activity of antinobacteria from the wheat rhizosphere soil.</title>
        <authorList>
            <person name="Sun T."/>
        </authorList>
    </citation>
    <scope>NUCLEOTIDE SEQUENCE [LARGE SCALE GENOMIC DNA]</scope>
    <source>
        <strain evidence="4 5">SJ-23</strain>
    </source>
</reference>
<evidence type="ECO:0000256" key="2">
    <source>
        <dbReference type="PROSITE-ProRule" id="PRU01091"/>
    </source>
</evidence>
<evidence type="ECO:0000256" key="1">
    <source>
        <dbReference type="ARBA" id="ARBA00023125"/>
    </source>
</evidence>
<evidence type="ECO:0000259" key="3">
    <source>
        <dbReference type="PROSITE" id="PS51755"/>
    </source>
</evidence>
<dbReference type="SMART" id="SM00862">
    <property type="entry name" value="Trans_reg_C"/>
    <property type="match status" value="1"/>
</dbReference>
<keyword evidence="1 2" id="KW-0238">DNA-binding</keyword>
<dbReference type="Pfam" id="PF02602">
    <property type="entry name" value="HEM4"/>
    <property type="match status" value="1"/>
</dbReference>
<name>A0A3M7ZYR4_9MICO</name>
<dbReference type="InterPro" id="IPR036388">
    <property type="entry name" value="WH-like_DNA-bd_sf"/>
</dbReference>
<dbReference type="InterPro" id="IPR036108">
    <property type="entry name" value="4pyrrol_syn_uPrphyn_synt_sf"/>
</dbReference>
<dbReference type="GO" id="GO:0006780">
    <property type="term" value="P:uroporphyrinogen III biosynthetic process"/>
    <property type="evidence" value="ECO:0007669"/>
    <property type="project" value="InterPro"/>
</dbReference>
<feature type="DNA-binding region" description="OmpR/PhoB-type" evidence="2">
    <location>
        <begin position="282"/>
        <end position="376"/>
    </location>
</feature>
<keyword evidence="5" id="KW-1185">Reference proteome</keyword>
<dbReference type="RefSeq" id="WP_122938446.1">
    <property type="nucleotide sequence ID" value="NZ_JBHSNT010000047.1"/>
</dbReference>
<dbReference type="GO" id="GO:0006355">
    <property type="term" value="P:regulation of DNA-templated transcription"/>
    <property type="evidence" value="ECO:0007669"/>
    <property type="project" value="InterPro"/>
</dbReference>
<gene>
    <name evidence="4" type="ORF">EDM22_17895</name>
</gene>